<evidence type="ECO:0000313" key="2">
    <source>
        <dbReference type="EMBL" id="NPT30101.1"/>
    </source>
</evidence>
<protein>
    <recommendedName>
        <fullName evidence="1">UmuC domain-containing protein</fullName>
    </recommendedName>
</protein>
<evidence type="ECO:0000313" key="3">
    <source>
        <dbReference type="Proteomes" id="UP001318401"/>
    </source>
</evidence>
<dbReference type="InterPro" id="IPR015927">
    <property type="entry name" value="Peptidase_S24_S26A/B/C"/>
</dbReference>
<dbReference type="CDD" id="cd06529">
    <property type="entry name" value="S24_LexA-like"/>
    <property type="match status" value="1"/>
</dbReference>
<feature type="domain" description="UmuC" evidence="1">
    <location>
        <begin position="58"/>
        <end position="157"/>
    </location>
</feature>
<accession>A0ABX2BB66</accession>
<keyword evidence="3" id="KW-1185">Reference proteome</keyword>
<dbReference type="Pfam" id="PF00717">
    <property type="entry name" value="Peptidase_S24"/>
    <property type="match status" value="1"/>
</dbReference>
<dbReference type="EMBL" id="QDKN01000002">
    <property type="protein sequence ID" value="NPT30101.1"/>
    <property type="molecule type" value="Genomic_DNA"/>
</dbReference>
<dbReference type="SUPFAM" id="SSF56672">
    <property type="entry name" value="DNA/RNA polymerases"/>
    <property type="match status" value="1"/>
</dbReference>
<dbReference type="Gene3D" id="2.10.109.10">
    <property type="entry name" value="Umud Fragment, subunit A"/>
    <property type="match status" value="1"/>
</dbReference>
<sequence>MTTWIMISICRMRSGILPRPASGNSMIGGKIHHGDLLVVNGSRVIVIAVDGDLAVKRLERVHQRAYLRASNPAYRFIPLEGRPIGVLSNNYSCIVARSNELNTLGVAMGTARHLLSLALYRQVILLSRNCALYGDMFHQVTEVLARFSPHAEVYSIY</sequence>
<organism evidence="2 3">
    <name type="scientific">Vreelandella venusta</name>
    <dbReference type="NCBI Taxonomy" id="44935"/>
    <lineage>
        <taxon>Bacteria</taxon>
        <taxon>Pseudomonadati</taxon>
        <taxon>Pseudomonadota</taxon>
        <taxon>Gammaproteobacteria</taxon>
        <taxon>Oceanospirillales</taxon>
        <taxon>Halomonadaceae</taxon>
        <taxon>Vreelandella</taxon>
    </lineage>
</organism>
<dbReference type="InterPro" id="IPR036286">
    <property type="entry name" value="LexA/Signal_pep-like_sf"/>
</dbReference>
<dbReference type="InterPro" id="IPR043502">
    <property type="entry name" value="DNA/RNA_pol_sf"/>
</dbReference>
<evidence type="ECO:0000259" key="1">
    <source>
        <dbReference type="PROSITE" id="PS50173"/>
    </source>
</evidence>
<dbReference type="PROSITE" id="PS50173">
    <property type="entry name" value="UMUC"/>
    <property type="match status" value="1"/>
</dbReference>
<gene>
    <name evidence="2" type="ORF">DDR56_05875</name>
</gene>
<dbReference type="Proteomes" id="UP001318401">
    <property type="component" value="Unassembled WGS sequence"/>
</dbReference>
<name>A0ABX2BB66_9GAMM</name>
<proteinExistence type="predicted"/>
<dbReference type="RefSeq" id="WP_125749699.1">
    <property type="nucleotide sequence ID" value="NZ_CP034367.1"/>
</dbReference>
<dbReference type="InterPro" id="IPR001126">
    <property type="entry name" value="UmuC"/>
</dbReference>
<reference evidence="2 3" key="1">
    <citation type="submission" date="2018-04" db="EMBL/GenBank/DDBJ databases">
        <authorList>
            <person name="Li G."/>
            <person name="Du W."/>
            <person name="Bai Y."/>
        </authorList>
    </citation>
    <scope>NUCLEOTIDE SEQUENCE [LARGE SCALE GENOMIC DNA]</scope>
    <source>
        <strain evidence="2 3">YYYZ-3</strain>
    </source>
</reference>
<comment type="caution">
    <text evidence="2">The sequence shown here is derived from an EMBL/GenBank/DDBJ whole genome shotgun (WGS) entry which is preliminary data.</text>
</comment>
<dbReference type="InterPro" id="IPR039418">
    <property type="entry name" value="LexA-like"/>
</dbReference>
<dbReference type="SUPFAM" id="SSF51306">
    <property type="entry name" value="LexA/Signal peptidase"/>
    <property type="match status" value="1"/>
</dbReference>